<dbReference type="PANTHER" id="PTHR47098">
    <property type="entry name" value="PROTEIN MAK32"/>
    <property type="match status" value="1"/>
</dbReference>
<feature type="domain" description="Carbohydrate kinase PfkB" evidence="1">
    <location>
        <begin position="166"/>
        <end position="297"/>
    </location>
</feature>
<proteinExistence type="predicted"/>
<dbReference type="Gene3D" id="3.40.1190.20">
    <property type="match status" value="1"/>
</dbReference>
<evidence type="ECO:0000313" key="3">
    <source>
        <dbReference type="Proteomes" id="UP001201163"/>
    </source>
</evidence>
<accession>A0AAD4LQ02</accession>
<dbReference type="AlphaFoldDB" id="A0AAD4LQ02"/>
<evidence type="ECO:0000313" key="2">
    <source>
        <dbReference type="EMBL" id="KAH8999376.1"/>
    </source>
</evidence>
<protein>
    <submittedName>
        <fullName evidence="2">Ribokinase-like protein</fullName>
    </submittedName>
</protein>
<comment type="caution">
    <text evidence="2">The sequence shown here is derived from an EMBL/GenBank/DDBJ whole genome shotgun (WGS) entry which is preliminary data.</text>
</comment>
<evidence type="ECO:0000259" key="1">
    <source>
        <dbReference type="Pfam" id="PF00294"/>
    </source>
</evidence>
<name>A0AAD4LQ02_9AGAM</name>
<dbReference type="EMBL" id="JAKELL010000004">
    <property type="protein sequence ID" value="KAH8999376.1"/>
    <property type="molecule type" value="Genomic_DNA"/>
</dbReference>
<dbReference type="Proteomes" id="UP001201163">
    <property type="component" value="Unassembled WGS sequence"/>
</dbReference>
<dbReference type="PANTHER" id="PTHR47098:SF2">
    <property type="entry name" value="PROTEIN MAK32"/>
    <property type="match status" value="1"/>
</dbReference>
<reference evidence="2" key="1">
    <citation type="submission" date="2022-01" db="EMBL/GenBank/DDBJ databases">
        <title>Comparative genomics reveals a dynamic genome evolution in the ectomycorrhizal milk-cap (Lactarius) mushrooms.</title>
        <authorList>
            <consortium name="DOE Joint Genome Institute"/>
            <person name="Lebreton A."/>
            <person name="Tang N."/>
            <person name="Kuo A."/>
            <person name="LaButti K."/>
            <person name="Drula E."/>
            <person name="Barry K."/>
            <person name="Clum A."/>
            <person name="Lipzen A."/>
            <person name="Mousain D."/>
            <person name="Ng V."/>
            <person name="Wang R."/>
            <person name="Wang X."/>
            <person name="Dai Y."/>
            <person name="Henrissat B."/>
            <person name="Grigoriev I.V."/>
            <person name="Guerin-Laguette A."/>
            <person name="Yu F."/>
            <person name="Martin F.M."/>
        </authorList>
    </citation>
    <scope>NUCLEOTIDE SEQUENCE</scope>
    <source>
        <strain evidence="2">QP</strain>
    </source>
</reference>
<sequence length="333" mass="35862">MSRSRKFVSLGMFIIDEFAFLDYAGNPTGRALDPQEGIGGGGTYANIGARLWLPPSETGMIVDKGIDFPPEIDAALKAYGEDMWLFRDQSPAGTTRALNRYKGDHRGFQYLTPRLRITPSLSRPATLHFICSPTRAAVIVSQVAQVEDWSPISVYEPIPDRCIPEELPALRDVLPLISVLSPNAEEALALLADPSPVSKSSIERACKSFLDFGVGPGGTGSVVIRSGSLGVYVASRSQSGAWIDAYWRTEGRVVDVTGAGNSFLGGLAAGLVLTNGDVFEAALYGTVSASYTVEQLGLPKITRTSEDVRNEEWNGDSPWGRLHELKARGIRAG</sequence>
<dbReference type="InterPro" id="IPR029056">
    <property type="entry name" value="Ribokinase-like"/>
</dbReference>
<gene>
    <name evidence="2" type="ORF">EDB92DRAFT_2051757</name>
</gene>
<keyword evidence="3" id="KW-1185">Reference proteome</keyword>
<dbReference type="InterPro" id="IPR011611">
    <property type="entry name" value="PfkB_dom"/>
</dbReference>
<dbReference type="SUPFAM" id="SSF53613">
    <property type="entry name" value="Ribokinase-like"/>
    <property type="match status" value="1"/>
</dbReference>
<dbReference type="Pfam" id="PF00294">
    <property type="entry name" value="PfkB"/>
    <property type="match status" value="1"/>
</dbReference>
<organism evidence="2 3">
    <name type="scientific">Lactarius akahatsu</name>
    <dbReference type="NCBI Taxonomy" id="416441"/>
    <lineage>
        <taxon>Eukaryota</taxon>
        <taxon>Fungi</taxon>
        <taxon>Dikarya</taxon>
        <taxon>Basidiomycota</taxon>
        <taxon>Agaricomycotina</taxon>
        <taxon>Agaricomycetes</taxon>
        <taxon>Russulales</taxon>
        <taxon>Russulaceae</taxon>
        <taxon>Lactarius</taxon>
    </lineage>
</organism>